<dbReference type="EMBL" id="MWBQ01000024">
    <property type="protein sequence ID" value="OQA61121.1"/>
    <property type="molecule type" value="Genomic_DNA"/>
</dbReference>
<keyword evidence="4" id="KW-0067">ATP-binding</keyword>
<protein>
    <submittedName>
        <fullName evidence="10">Ribulokinase</fullName>
        <ecNumber evidence="10">2.7.1.16</ecNumber>
    </submittedName>
</protein>
<dbReference type="PIRSF" id="PIRSF000538">
    <property type="entry name" value="GlpK"/>
    <property type="match status" value="1"/>
</dbReference>
<dbReference type="InterPro" id="IPR018484">
    <property type="entry name" value="FGGY_N"/>
</dbReference>
<keyword evidence="5" id="KW-0054">Arabinose catabolism</keyword>
<feature type="domain" description="Carbohydrate kinase FGGY N-terminal" evidence="8">
    <location>
        <begin position="8"/>
        <end position="253"/>
    </location>
</feature>
<dbReference type="GO" id="GO:0005737">
    <property type="term" value="C:cytoplasm"/>
    <property type="evidence" value="ECO:0007669"/>
    <property type="project" value="TreeGrafter"/>
</dbReference>
<dbReference type="Proteomes" id="UP000485569">
    <property type="component" value="Unassembled WGS sequence"/>
</dbReference>
<dbReference type="EC" id="2.7.1.16" evidence="10"/>
<dbReference type="GO" id="GO:0019569">
    <property type="term" value="P:L-arabinose catabolic process to D-xylulose 5-phosphate"/>
    <property type="evidence" value="ECO:0007669"/>
    <property type="project" value="InterPro"/>
</dbReference>
<dbReference type="GO" id="GO:0008741">
    <property type="term" value="F:ribulokinase activity"/>
    <property type="evidence" value="ECO:0007669"/>
    <property type="project" value="UniProtKB-EC"/>
</dbReference>
<evidence type="ECO:0000256" key="1">
    <source>
        <dbReference type="ARBA" id="ARBA00022679"/>
    </source>
</evidence>
<evidence type="ECO:0000256" key="5">
    <source>
        <dbReference type="ARBA" id="ARBA00022935"/>
    </source>
</evidence>
<keyword evidence="6" id="KW-0119">Carbohydrate metabolism</keyword>
<dbReference type="GO" id="GO:0005524">
    <property type="term" value="F:ATP binding"/>
    <property type="evidence" value="ECO:0007669"/>
    <property type="project" value="UniProtKB-KW"/>
</dbReference>
<dbReference type="PROSITE" id="PS00445">
    <property type="entry name" value="FGGY_KINASES_2"/>
    <property type="match status" value="1"/>
</dbReference>
<dbReference type="Gene3D" id="3.30.420.40">
    <property type="match status" value="2"/>
</dbReference>
<dbReference type="InterPro" id="IPR018483">
    <property type="entry name" value="Carb_kinase_FGGY_CS"/>
</dbReference>
<evidence type="ECO:0000259" key="9">
    <source>
        <dbReference type="Pfam" id="PF02782"/>
    </source>
</evidence>
<dbReference type="InterPro" id="IPR043129">
    <property type="entry name" value="ATPase_NBD"/>
</dbReference>
<dbReference type="InterPro" id="IPR005929">
    <property type="entry name" value="Ribulokinase"/>
</dbReference>
<evidence type="ECO:0000256" key="2">
    <source>
        <dbReference type="ARBA" id="ARBA00022741"/>
    </source>
</evidence>
<evidence type="ECO:0000256" key="4">
    <source>
        <dbReference type="ARBA" id="ARBA00022840"/>
    </source>
</evidence>
<dbReference type="PANTHER" id="PTHR43435:SF4">
    <property type="entry name" value="FGGY CARBOHYDRATE KINASE DOMAIN-CONTAINING PROTEIN"/>
    <property type="match status" value="1"/>
</dbReference>
<dbReference type="CDD" id="cd07781">
    <property type="entry name" value="ASKHA_NBD_FGGY_L-RBK"/>
    <property type="match status" value="1"/>
</dbReference>
<keyword evidence="1 7" id="KW-0808">Transferase</keyword>
<evidence type="ECO:0000313" key="10">
    <source>
        <dbReference type="EMBL" id="OQA61121.1"/>
    </source>
</evidence>
<evidence type="ECO:0000256" key="7">
    <source>
        <dbReference type="RuleBase" id="RU003733"/>
    </source>
</evidence>
<dbReference type="AlphaFoldDB" id="A0A1V5T3X0"/>
<comment type="caution">
    <text evidence="10">The sequence shown here is derived from an EMBL/GenBank/DDBJ whole genome shotgun (WGS) entry which is preliminary data.</text>
</comment>
<gene>
    <name evidence="10" type="primary">araB</name>
    <name evidence="10" type="ORF">BWY41_00350</name>
</gene>
<feature type="domain" description="Carbohydrate kinase FGGY C-terminal" evidence="9">
    <location>
        <begin position="262"/>
        <end position="458"/>
    </location>
</feature>
<evidence type="ECO:0000259" key="8">
    <source>
        <dbReference type="Pfam" id="PF00370"/>
    </source>
</evidence>
<keyword evidence="2" id="KW-0547">Nucleotide-binding</keyword>
<organism evidence="10">
    <name type="scientific">Candidatus Atribacter allofermentans</name>
    <dbReference type="NCBI Taxonomy" id="1852833"/>
    <lineage>
        <taxon>Bacteria</taxon>
        <taxon>Pseudomonadati</taxon>
        <taxon>Atribacterota</taxon>
        <taxon>Atribacteria</taxon>
        <taxon>Atribacterales</taxon>
        <taxon>Atribacteraceae</taxon>
        <taxon>Atribacter</taxon>
    </lineage>
</organism>
<accession>A0A1V5T3X0</accession>
<proteinExistence type="inferred from homology"/>
<name>A0A1V5T3X0_9BACT</name>
<dbReference type="SUPFAM" id="SSF53067">
    <property type="entry name" value="Actin-like ATPase domain"/>
    <property type="match status" value="2"/>
</dbReference>
<dbReference type="Pfam" id="PF02782">
    <property type="entry name" value="FGGY_C"/>
    <property type="match status" value="1"/>
</dbReference>
<dbReference type="InterPro" id="IPR018485">
    <property type="entry name" value="FGGY_C"/>
</dbReference>
<dbReference type="PANTHER" id="PTHR43435">
    <property type="entry name" value="RIBULOKINASE"/>
    <property type="match status" value="1"/>
</dbReference>
<dbReference type="Pfam" id="PF00370">
    <property type="entry name" value="FGGY_N"/>
    <property type="match status" value="1"/>
</dbReference>
<dbReference type="InterPro" id="IPR000577">
    <property type="entry name" value="Carb_kinase_FGGY"/>
</dbReference>
<keyword evidence="3 7" id="KW-0418">Kinase</keyword>
<reference evidence="10" key="1">
    <citation type="submission" date="2017-02" db="EMBL/GenBank/DDBJ databases">
        <title>Delving into the versatile metabolic prowess of the omnipresent phylum Bacteroidetes.</title>
        <authorList>
            <person name="Nobu M.K."/>
            <person name="Mei R."/>
            <person name="Narihiro T."/>
            <person name="Kuroda K."/>
            <person name="Liu W.-T."/>
        </authorList>
    </citation>
    <scope>NUCLEOTIDE SEQUENCE</scope>
    <source>
        <strain evidence="10">ADurb.Bin276</strain>
    </source>
</reference>
<sequence length="524" mass="58478">MAETKGPYFLGIDVGTQGLRSGIFDLRGNVVALSFYSYPEYHPRPGWAEQDPIDWWKAVQDTVRRCIYEGEVQPEDIASISVSASSCTVLPVDRFGNPKYRAIMWMDVRAFDQAARINATENPILRYAGGHESPEWMIPKALWLKENLPDIFANSDFIVECQNWVVFKLTDRWVTSLNNAICKWNYCPTEDGWPISLLRDLNFEEVLQKWPREIIPVGKPVGELTKRAAHELGLIPGIPIIQGGIDAYAAMVGLDVVHPQRLAIVIGSSTCHMALSETPIFSKGIWGPYQGAVLPDMWILEGGQSSTGSIIKWFSDNFAAQECKEASDIGESLFDVLDKIAAQVAPGSDGLIVLDNFQGNRSPYQDPLARGAVWGLSLSHTKAHVLRAMYEGTAYGTFHILEVLAQDGFDAQEMYASGGGARSKLWLQIHADVTNIPIYLTTVEEASTLGTAIYAAVGAGFYNTIPDATLKMVQISGQIYPNKENHEIYRFYYDKYIKSYFSMKDLMHEISTRVNRNQNSARSH</sequence>
<comment type="similarity">
    <text evidence="7">Belongs to the FGGY kinase family.</text>
</comment>
<evidence type="ECO:0000256" key="6">
    <source>
        <dbReference type="ARBA" id="ARBA00023277"/>
    </source>
</evidence>
<dbReference type="GO" id="GO:0019150">
    <property type="term" value="F:D-ribulokinase activity"/>
    <property type="evidence" value="ECO:0007669"/>
    <property type="project" value="TreeGrafter"/>
</dbReference>
<evidence type="ECO:0000256" key="3">
    <source>
        <dbReference type="ARBA" id="ARBA00022777"/>
    </source>
</evidence>